<proteinExistence type="predicted"/>
<sequence>MKRILAAFALIALNSGCGGNSCERDAENYRPRECAIKVASRDFRWRWFSISGTNTKDGTQNTYSDLGSWYPLFTEHIAIGDTVVKRKNELVFYVHKKDTVLAFPFDCEGKVFH</sequence>
<protein>
    <recommendedName>
        <fullName evidence="3">Lipoprotein</fullName>
    </recommendedName>
</protein>
<dbReference type="OrthoDB" id="1259728at2"/>
<dbReference type="RefSeq" id="WP_093824684.1">
    <property type="nucleotide sequence ID" value="NZ_FOLQ01000002.1"/>
</dbReference>
<accession>A0A1I1MJG3</accession>
<dbReference type="Proteomes" id="UP000198598">
    <property type="component" value="Unassembled WGS sequence"/>
</dbReference>
<organism evidence="1 2">
    <name type="scientific">Spirosoma endophyticum</name>
    <dbReference type="NCBI Taxonomy" id="662367"/>
    <lineage>
        <taxon>Bacteria</taxon>
        <taxon>Pseudomonadati</taxon>
        <taxon>Bacteroidota</taxon>
        <taxon>Cytophagia</taxon>
        <taxon>Cytophagales</taxon>
        <taxon>Cytophagaceae</taxon>
        <taxon>Spirosoma</taxon>
    </lineage>
</organism>
<evidence type="ECO:0000313" key="1">
    <source>
        <dbReference type="EMBL" id="SFC85245.1"/>
    </source>
</evidence>
<gene>
    <name evidence="1" type="ORF">SAMN05216167_102591</name>
</gene>
<dbReference type="AlphaFoldDB" id="A0A1I1MJG3"/>
<name>A0A1I1MJG3_9BACT</name>
<evidence type="ECO:0008006" key="3">
    <source>
        <dbReference type="Google" id="ProtNLM"/>
    </source>
</evidence>
<reference evidence="1 2" key="1">
    <citation type="submission" date="2016-10" db="EMBL/GenBank/DDBJ databases">
        <authorList>
            <person name="de Groot N.N."/>
        </authorList>
    </citation>
    <scope>NUCLEOTIDE SEQUENCE [LARGE SCALE GENOMIC DNA]</scope>
    <source>
        <strain evidence="1 2">DSM 26130</strain>
    </source>
</reference>
<keyword evidence="2" id="KW-1185">Reference proteome</keyword>
<evidence type="ECO:0000313" key="2">
    <source>
        <dbReference type="Proteomes" id="UP000198598"/>
    </source>
</evidence>
<dbReference type="EMBL" id="FOLQ01000002">
    <property type="protein sequence ID" value="SFC85245.1"/>
    <property type="molecule type" value="Genomic_DNA"/>
</dbReference>